<keyword evidence="3" id="KW-0045">Antibiotic biosynthesis</keyword>
<evidence type="ECO:0000313" key="6">
    <source>
        <dbReference type="Proteomes" id="UP000074119"/>
    </source>
</evidence>
<sequence>MQSQAICNEQPFLRNPVPGYGFECIQSIIPDRKVLSTFTCDELYSDLSHSGVIIYQGFSDSLNDFDELVSICSSKVTFDPARLSATSNTAEINAGIYEMGLHRENGNLPFHPDIQWFFCLEPAAIGSQTTMCDGQRVFFDLSPKTRNQFINRKIKYSRRIPWDNVKRFLSIELQLESISDEHMHQVMQDIPGQKYHRLDKNLIYSELVISALEVSRFSNKRSFCNSLLGPSFNYDPPHITWEDGEEIPFYIWDEVKDVTSRYTYKHFWRRGDIVVIDNTRVMHGRCRLEDTNRRIFGAQSYKAGGSI</sequence>
<evidence type="ECO:0000256" key="3">
    <source>
        <dbReference type="ARBA" id="ARBA00023194"/>
    </source>
</evidence>
<name>A0A127M9T9_9GAMM</name>
<comment type="cofactor">
    <cofactor evidence="1">
        <name>Fe(2+)</name>
        <dbReference type="ChEBI" id="CHEBI:29033"/>
    </cofactor>
</comment>
<dbReference type="GO" id="GO:0016706">
    <property type="term" value="F:2-oxoglutarate-dependent dioxygenase activity"/>
    <property type="evidence" value="ECO:0007669"/>
    <property type="project" value="UniProtKB-ARBA"/>
</dbReference>
<evidence type="ECO:0000259" key="4">
    <source>
        <dbReference type="Pfam" id="PF02668"/>
    </source>
</evidence>
<gene>
    <name evidence="5" type="ORF">AZF00_17450</name>
</gene>
<dbReference type="InterPro" id="IPR042098">
    <property type="entry name" value="TauD-like_sf"/>
</dbReference>
<keyword evidence="2" id="KW-0560">Oxidoreductase</keyword>
<dbReference type="KEGG" id="zal:AZF00_17450"/>
<dbReference type="InterPro" id="IPR050411">
    <property type="entry name" value="AlphaKG_dependent_hydroxylases"/>
</dbReference>
<dbReference type="EMBL" id="CP014544">
    <property type="protein sequence ID" value="AMO69976.1"/>
    <property type="molecule type" value="Genomic_DNA"/>
</dbReference>
<keyword evidence="5" id="KW-0223">Dioxygenase</keyword>
<dbReference type="STRING" id="1470434.AZF00_17450"/>
<organism evidence="5 6">
    <name type="scientific">Zhongshania aliphaticivorans</name>
    <dbReference type="NCBI Taxonomy" id="1470434"/>
    <lineage>
        <taxon>Bacteria</taxon>
        <taxon>Pseudomonadati</taxon>
        <taxon>Pseudomonadota</taxon>
        <taxon>Gammaproteobacteria</taxon>
        <taxon>Cellvibrionales</taxon>
        <taxon>Spongiibacteraceae</taxon>
        <taxon>Zhongshania</taxon>
    </lineage>
</organism>
<feature type="domain" description="TauD/TfdA-like" evidence="4">
    <location>
        <begin position="83"/>
        <end position="298"/>
    </location>
</feature>
<dbReference type="RefSeq" id="WP_062384419.1">
    <property type="nucleotide sequence ID" value="NZ_CP014544.1"/>
</dbReference>
<protein>
    <submittedName>
        <fullName evidence="5">Taurine catabolism dioxygenase TauD</fullName>
    </submittedName>
</protein>
<evidence type="ECO:0000313" key="5">
    <source>
        <dbReference type="EMBL" id="AMO69976.1"/>
    </source>
</evidence>
<reference evidence="5 6" key="1">
    <citation type="submission" date="2015-12" db="EMBL/GenBank/DDBJ databases">
        <authorList>
            <person name="Shamseldin A."/>
            <person name="Moawad H."/>
            <person name="Abd El-Rahim W.M."/>
            <person name="Sadowsky M.J."/>
        </authorList>
    </citation>
    <scope>NUCLEOTIDE SEQUENCE [LARGE SCALE GENOMIC DNA]</scope>
    <source>
        <strain evidence="5 6">SM2</strain>
    </source>
</reference>
<dbReference type="AlphaFoldDB" id="A0A127M9T9"/>
<proteinExistence type="predicted"/>
<dbReference type="Proteomes" id="UP000074119">
    <property type="component" value="Chromosome"/>
</dbReference>
<dbReference type="Pfam" id="PF02668">
    <property type="entry name" value="TauD"/>
    <property type="match status" value="1"/>
</dbReference>
<dbReference type="InterPro" id="IPR003819">
    <property type="entry name" value="TauD/TfdA-like"/>
</dbReference>
<evidence type="ECO:0000256" key="1">
    <source>
        <dbReference type="ARBA" id="ARBA00001954"/>
    </source>
</evidence>
<dbReference type="PANTHER" id="PTHR10696:SF56">
    <property type="entry name" value="TAUD_TFDA-LIKE DOMAIN-CONTAINING PROTEIN"/>
    <property type="match status" value="1"/>
</dbReference>
<dbReference type="GO" id="GO:0017000">
    <property type="term" value="P:antibiotic biosynthetic process"/>
    <property type="evidence" value="ECO:0007669"/>
    <property type="project" value="UniProtKB-KW"/>
</dbReference>
<dbReference type="SUPFAM" id="SSF51197">
    <property type="entry name" value="Clavaminate synthase-like"/>
    <property type="match status" value="1"/>
</dbReference>
<dbReference type="Gene3D" id="3.60.130.10">
    <property type="entry name" value="Clavaminate synthase-like"/>
    <property type="match status" value="1"/>
</dbReference>
<accession>A0A127M9T9</accession>
<evidence type="ECO:0000256" key="2">
    <source>
        <dbReference type="ARBA" id="ARBA00023002"/>
    </source>
</evidence>
<dbReference type="PANTHER" id="PTHR10696">
    <property type="entry name" value="GAMMA-BUTYROBETAINE HYDROXYLASE-RELATED"/>
    <property type="match status" value="1"/>
</dbReference>